<keyword evidence="6 7" id="KW-0472">Membrane</keyword>
<evidence type="ECO:0000256" key="7">
    <source>
        <dbReference type="RuleBase" id="RU363032"/>
    </source>
</evidence>
<evidence type="ECO:0000256" key="2">
    <source>
        <dbReference type="ARBA" id="ARBA00022448"/>
    </source>
</evidence>
<comment type="subcellular location">
    <subcellularLocation>
        <location evidence="1 7">Cell membrane</location>
        <topology evidence="1 7">Multi-pass membrane protein</topology>
    </subcellularLocation>
</comment>
<dbReference type="AlphaFoldDB" id="A0A1E3KY40"/>
<dbReference type="Pfam" id="PF00528">
    <property type="entry name" value="BPD_transp_1"/>
    <property type="match status" value="1"/>
</dbReference>
<dbReference type="SUPFAM" id="SSF161098">
    <property type="entry name" value="MetI-like"/>
    <property type="match status" value="1"/>
</dbReference>
<organism evidence="9 10">
    <name type="scientific">Paenibacillus nuruki</name>
    <dbReference type="NCBI Taxonomy" id="1886670"/>
    <lineage>
        <taxon>Bacteria</taxon>
        <taxon>Bacillati</taxon>
        <taxon>Bacillota</taxon>
        <taxon>Bacilli</taxon>
        <taxon>Bacillales</taxon>
        <taxon>Paenibacillaceae</taxon>
        <taxon>Paenibacillus</taxon>
    </lineage>
</organism>
<evidence type="ECO:0000259" key="8">
    <source>
        <dbReference type="PROSITE" id="PS50928"/>
    </source>
</evidence>
<keyword evidence="2 7" id="KW-0813">Transport</keyword>
<gene>
    <name evidence="9" type="ORF">PTI45_04071</name>
</gene>
<evidence type="ECO:0000256" key="4">
    <source>
        <dbReference type="ARBA" id="ARBA00022692"/>
    </source>
</evidence>
<evidence type="ECO:0000256" key="6">
    <source>
        <dbReference type="ARBA" id="ARBA00023136"/>
    </source>
</evidence>
<feature type="transmembrane region" description="Helical" evidence="7">
    <location>
        <begin position="94"/>
        <end position="118"/>
    </location>
</feature>
<evidence type="ECO:0000256" key="5">
    <source>
        <dbReference type="ARBA" id="ARBA00022989"/>
    </source>
</evidence>
<reference evidence="9 10" key="1">
    <citation type="submission" date="2016-08" db="EMBL/GenBank/DDBJ databases">
        <title>Genome sequencing of Paenibacillus sp. TI45-13ar, isolated from Korean traditional nuruk.</title>
        <authorList>
            <person name="Kim S.-J."/>
        </authorList>
    </citation>
    <scope>NUCLEOTIDE SEQUENCE [LARGE SCALE GENOMIC DNA]</scope>
    <source>
        <strain evidence="9 10">TI45-13ar</strain>
    </source>
</reference>
<sequence>MAERKASIPEYNVISSTRAQKGWFWRKIKWPIYHIFVGLLAVLMMYPIAWMLLSSFKESRTIFATANTLLPAQWMWDNYITGWKGVGGYSFGHYMWNSLVIVVISTVGVVLSSAVIAFGFARLNFKGRNFWFAIMMVTLMLPHDVVLVPQYIIFTKLGWLNSIYPIVVPQFFGAPFFIFLMVQFIRTIPKDLDEAATIDGCGKFRLFIQIILPLIKSSLATAAIFSFYWRWEDLLGPVLYLNSPDKYTVSMGLKMFLDSESSSNWGAMFAMSIVSLLPVVAIFFAFQRHIVEGISSSGIKG</sequence>
<feature type="transmembrane region" description="Helical" evidence="7">
    <location>
        <begin position="206"/>
        <end position="229"/>
    </location>
</feature>
<feature type="transmembrane region" description="Helical" evidence="7">
    <location>
        <begin position="166"/>
        <end position="185"/>
    </location>
</feature>
<feature type="transmembrane region" description="Helical" evidence="7">
    <location>
        <begin position="130"/>
        <end position="154"/>
    </location>
</feature>
<name>A0A1E3KY40_9BACL</name>
<dbReference type="InterPro" id="IPR035906">
    <property type="entry name" value="MetI-like_sf"/>
</dbReference>
<accession>A0A1E3KY40</accession>
<dbReference type="RefSeq" id="WP_083243647.1">
    <property type="nucleotide sequence ID" value="NZ_MDER01000086.1"/>
</dbReference>
<dbReference type="GO" id="GO:0055085">
    <property type="term" value="P:transmembrane transport"/>
    <property type="evidence" value="ECO:0007669"/>
    <property type="project" value="InterPro"/>
</dbReference>
<dbReference type="Gene3D" id="1.10.3720.10">
    <property type="entry name" value="MetI-like"/>
    <property type="match status" value="1"/>
</dbReference>
<proteinExistence type="inferred from homology"/>
<keyword evidence="4 7" id="KW-0812">Transmembrane</keyword>
<feature type="transmembrane region" description="Helical" evidence="7">
    <location>
        <begin position="265"/>
        <end position="286"/>
    </location>
</feature>
<evidence type="ECO:0000256" key="3">
    <source>
        <dbReference type="ARBA" id="ARBA00022475"/>
    </source>
</evidence>
<dbReference type="Proteomes" id="UP000094578">
    <property type="component" value="Unassembled WGS sequence"/>
</dbReference>
<dbReference type="EMBL" id="MDER01000086">
    <property type="protein sequence ID" value="ODP26231.1"/>
    <property type="molecule type" value="Genomic_DNA"/>
</dbReference>
<dbReference type="PANTHER" id="PTHR43744:SF6">
    <property type="entry name" value="ABC TRANSPORTER PERMEASE PROTEIN YESQ-RELATED"/>
    <property type="match status" value="1"/>
</dbReference>
<comment type="similarity">
    <text evidence="7">Belongs to the binding-protein-dependent transport system permease family.</text>
</comment>
<feature type="domain" description="ABC transmembrane type-1" evidence="8">
    <location>
        <begin position="95"/>
        <end position="286"/>
    </location>
</feature>
<keyword evidence="5 7" id="KW-1133">Transmembrane helix</keyword>
<protein>
    <submittedName>
        <fullName evidence="9">Putative ABC transporter permease protein YesQ</fullName>
    </submittedName>
</protein>
<keyword evidence="3" id="KW-1003">Cell membrane</keyword>
<evidence type="ECO:0000313" key="10">
    <source>
        <dbReference type="Proteomes" id="UP000094578"/>
    </source>
</evidence>
<dbReference type="PATRIC" id="fig|1886670.3.peg.4101"/>
<dbReference type="InterPro" id="IPR000515">
    <property type="entry name" value="MetI-like"/>
</dbReference>
<dbReference type="STRING" id="1886670.PTI45_04071"/>
<evidence type="ECO:0000256" key="1">
    <source>
        <dbReference type="ARBA" id="ARBA00004651"/>
    </source>
</evidence>
<dbReference type="CDD" id="cd06261">
    <property type="entry name" value="TM_PBP2"/>
    <property type="match status" value="1"/>
</dbReference>
<comment type="caution">
    <text evidence="9">The sequence shown here is derived from an EMBL/GenBank/DDBJ whole genome shotgun (WGS) entry which is preliminary data.</text>
</comment>
<feature type="transmembrane region" description="Helical" evidence="7">
    <location>
        <begin position="30"/>
        <end position="53"/>
    </location>
</feature>
<evidence type="ECO:0000313" key="9">
    <source>
        <dbReference type="EMBL" id="ODP26231.1"/>
    </source>
</evidence>
<dbReference type="GO" id="GO:0005886">
    <property type="term" value="C:plasma membrane"/>
    <property type="evidence" value="ECO:0007669"/>
    <property type="project" value="UniProtKB-SubCell"/>
</dbReference>
<dbReference type="PANTHER" id="PTHR43744">
    <property type="entry name" value="ABC TRANSPORTER PERMEASE PROTEIN MG189-RELATED-RELATED"/>
    <property type="match status" value="1"/>
</dbReference>
<keyword evidence="10" id="KW-1185">Reference proteome</keyword>
<dbReference type="PROSITE" id="PS50928">
    <property type="entry name" value="ABC_TM1"/>
    <property type="match status" value="1"/>
</dbReference>